<accession>A0A1V4D152</accession>
<gene>
    <name evidence="1" type="ORF">VT50_0222880</name>
</gene>
<keyword evidence="2" id="KW-1185">Reference proteome</keyword>
<evidence type="ECO:0000313" key="1">
    <source>
        <dbReference type="EMBL" id="OPF76697.1"/>
    </source>
</evidence>
<comment type="caution">
    <text evidence="1">The sequence shown here is derived from an EMBL/GenBank/DDBJ whole genome shotgun (WGS) entry which is preliminary data.</text>
</comment>
<proteinExistence type="predicted"/>
<organism evidence="1 2">
    <name type="scientific">Streptomyces antioxidans</name>
    <dbReference type="NCBI Taxonomy" id="1507734"/>
    <lineage>
        <taxon>Bacteria</taxon>
        <taxon>Bacillati</taxon>
        <taxon>Actinomycetota</taxon>
        <taxon>Actinomycetes</taxon>
        <taxon>Kitasatosporales</taxon>
        <taxon>Streptomycetaceae</taxon>
        <taxon>Streptomyces</taxon>
    </lineage>
</organism>
<dbReference type="EMBL" id="LAKD02000057">
    <property type="protein sequence ID" value="OPF76697.1"/>
    <property type="molecule type" value="Genomic_DNA"/>
</dbReference>
<dbReference type="OrthoDB" id="4135633at2"/>
<protein>
    <submittedName>
        <fullName evidence="1">Uncharacterized protein</fullName>
    </submittedName>
</protein>
<dbReference type="Proteomes" id="UP000033615">
    <property type="component" value="Unassembled WGS sequence"/>
</dbReference>
<name>A0A1V4D152_9ACTN</name>
<reference evidence="1" key="1">
    <citation type="submission" date="2016-12" db="EMBL/GenBank/DDBJ databases">
        <title>Genome sequence of Streptomyces antioxidans MUSC 164.</title>
        <authorList>
            <person name="Lee L.-H."/>
            <person name="Ser H.-L."/>
        </authorList>
    </citation>
    <scope>NUCLEOTIDE SEQUENCE [LARGE SCALE GENOMIC DNA]</scope>
    <source>
        <strain evidence="1">MUSC 164</strain>
    </source>
</reference>
<sequence>MMPAFSWPPRHAPGYPSGCVDTGDVLAHFAQADRRQATVVVVTSALRASVEDSGDHEAGLERVRHSLNTIGRNFGAEWNPSYYGKDLVLVRAGKHSPPVGVFEDLLGSGPAGGGVRHGWALDHISLAGDSDARRERLLRACYGISMAARMRRDWPDLQPFRADDVLGQVPRLLSVRQGASLLAGVLVRPLGSRETGLGAGPEEDPRFPGLQSADAWEAFSAAPPQRGIYVVSDVHDIEWGTPCRRRWGARLTEGNAHQMLPLATMWLNGSLPLADVLRRAYQLRVHRESLLLGHLRTMSDAAAAGGTLFATLGDGLSGIVSDAALLRTAVTTANDWTAGQMHSGAGLARLGEAGLGTARRHAHFSLHVTKTLKGTAHRERILHVFGEPLSIDAGDSVVEFLSGLWKAGPGTPGFHHLAHALRWRGWWQMHLPSSAHARLALIFDSGHDKSAADP</sequence>
<evidence type="ECO:0000313" key="2">
    <source>
        <dbReference type="Proteomes" id="UP000033615"/>
    </source>
</evidence>
<dbReference type="AlphaFoldDB" id="A0A1V4D152"/>